<evidence type="ECO:0000313" key="3">
    <source>
        <dbReference type="Proteomes" id="UP000250235"/>
    </source>
</evidence>
<protein>
    <submittedName>
        <fullName evidence="2">Uncharacterized protein</fullName>
    </submittedName>
</protein>
<evidence type="ECO:0000313" key="2">
    <source>
        <dbReference type="EMBL" id="KZV17646.1"/>
    </source>
</evidence>
<name>A0A2Z7A7X3_9LAMI</name>
<proteinExistence type="predicted"/>
<dbReference type="Proteomes" id="UP000250235">
    <property type="component" value="Unassembled WGS sequence"/>
</dbReference>
<keyword evidence="3" id="KW-1185">Reference proteome</keyword>
<evidence type="ECO:0000256" key="1">
    <source>
        <dbReference type="SAM" id="MobiDB-lite"/>
    </source>
</evidence>
<reference evidence="2 3" key="1">
    <citation type="journal article" date="2015" name="Proc. Natl. Acad. Sci. U.S.A.">
        <title>The resurrection genome of Boea hygrometrica: A blueprint for survival of dehydration.</title>
        <authorList>
            <person name="Xiao L."/>
            <person name="Yang G."/>
            <person name="Zhang L."/>
            <person name="Yang X."/>
            <person name="Zhao S."/>
            <person name="Ji Z."/>
            <person name="Zhou Q."/>
            <person name="Hu M."/>
            <person name="Wang Y."/>
            <person name="Chen M."/>
            <person name="Xu Y."/>
            <person name="Jin H."/>
            <person name="Xiao X."/>
            <person name="Hu G."/>
            <person name="Bao F."/>
            <person name="Hu Y."/>
            <person name="Wan P."/>
            <person name="Li L."/>
            <person name="Deng X."/>
            <person name="Kuang T."/>
            <person name="Xiang C."/>
            <person name="Zhu J.K."/>
            <person name="Oliver M.J."/>
            <person name="He Y."/>
        </authorList>
    </citation>
    <scope>NUCLEOTIDE SEQUENCE [LARGE SCALE GENOMIC DNA]</scope>
    <source>
        <strain evidence="3">cv. XS01</strain>
    </source>
</reference>
<dbReference type="AlphaFoldDB" id="A0A2Z7A7X3"/>
<gene>
    <name evidence="2" type="ORF">F511_20195</name>
</gene>
<dbReference type="EMBL" id="KV018112">
    <property type="protein sequence ID" value="KZV17646.1"/>
    <property type="molecule type" value="Genomic_DNA"/>
</dbReference>
<feature type="compositionally biased region" description="Basic and acidic residues" evidence="1">
    <location>
        <begin position="369"/>
        <end position="378"/>
    </location>
</feature>
<organism evidence="2 3">
    <name type="scientific">Dorcoceras hygrometricum</name>
    <dbReference type="NCBI Taxonomy" id="472368"/>
    <lineage>
        <taxon>Eukaryota</taxon>
        <taxon>Viridiplantae</taxon>
        <taxon>Streptophyta</taxon>
        <taxon>Embryophyta</taxon>
        <taxon>Tracheophyta</taxon>
        <taxon>Spermatophyta</taxon>
        <taxon>Magnoliopsida</taxon>
        <taxon>eudicotyledons</taxon>
        <taxon>Gunneridae</taxon>
        <taxon>Pentapetalae</taxon>
        <taxon>asterids</taxon>
        <taxon>lamiids</taxon>
        <taxon>Lamiales</taxon>
        <taxon>Gesneriaceae</taxon>
        <taxon>Didymocarpoideae</taxon>
        <taxon>Trichosporeae</taxon>
        <taxon>Loxocarpinae</taxon>
        <taxon>Dorcoceras</taxon>
    </lineage>
</organism>
<feature type="region of interest" description="Disordered" evidence="1">
    <location>
        <begin position="369"/>
        <end position="394"/>
    </location>
</feature>
<sequence length="447" mass="49763">MYTGSINVHPLLMERIGPRSVAGNHGDGVWVIEPCGDHWVKIPREVVNNEISRQRSYNDTLPSVSDFFKLMKKRWGDVCIEVAQFSVSGKLLPVGSINFCRTLSVFEPVSDSVSRQSTVTGWGWSQLCTTFVQYSLFSGLHTDDIRNFVSTIALNRSVLRDVQLVQSSFFVSPHVQLLLDQRPHSPSTTDDSSIHFVEDDIQLEDDSAPDQFISTSSATAISATIDALRESFSNFAANQSRDSRQTNNALGEGMNKIDHIKRVFLDSIAEQNETFRGLFKRSLQEAQNDNNALSLALKAVRTQNVILSTDLEATRKEVKDIKAALSKDFDDKLADICNELLEFLIETQGQLASLSTYLAELIAFLTKGSDDKKGEDSISRSPQPPPDNQSRPSEEVVAVEIEQMNRAVLLEVVAEVEVREEAIGVDLPREDLTAFVVDRSEDHLKIG</sequence>
<accession>A0A2Z7A7X3</accession>